<evidence type="ECO:0000313" key="2">
    <source>
        <dbReference type="EnsemblFungi" id="PTTG_27374-t43_1-p1"/>
    </source>
</evidence>
<organism evidence="1">
    <name type="scientific">Puccinia triticina (isolate 1-1 / race 1 (BBBD))</name>
    <name type="common">Brown leaf rust fungus</name>
    <dbReference type="NCBI Taxonomy" id="630390"/>
    <lineage>
        <taxon>Eukaryota</taxon>
        <taxon>Fungi</taxon>
        <taxon>Dikarya</taxon>
        <taxon>Basidiomycota</taxon>
        <taxon>Pucciniomycotina</taxon>
        <taxon>Pucciniomycetes</taxon>
        <taxon>Pucciniales</taxon>
        <taxon>Pucciniaceae</taxon>
        <taxon>Puccinia</taxon>
    </lineage>
</organism>
<dbReference type="PANTHER" id="PTHR34605">
    <property type="entry name" value="PHAGE_INTEGRASE DOMAIN-CONTAINING PROTEIN"/>
    <property type="match status" value="1"/>
</dbReference>
<dbReference type="InterPro" id="IPR013762">
    <property type="entry name" value="Integrase-like_cat_sf"/>
</dbReference>
<dbReference type="Gene3D" id="1.10.443.10">
    <property type="entry name" value="Intergrase catalytic core"/>
    <property type="match status" value="1"/>
</dbReference>
<reference evidence="1" key="1">
    <citation type="submission" date="2009-11" db="EMBL/GenBank/DDBJ databases">
        <authorList>
            <consortium name="The Broad Institute Genome Sequencing Platform"/>
            <person name="Ward D."/>
            <person name="Feldgarden M."/>
            <person name="Earl A."/>
            <person name="Young S.K."/>
            <person name="Zeng Q."/>
            <person name="Koehrsen M."/>
            <person name="Alvarado L."/>
            <person name="Berlin A."/>
            <person name="Bochicchio J."/>
            <person name="Borenstein D."/>
            <person name="Chapman S.B."/>
            <person name="Chen Z."/>
            <person name="Engels R."/>
            <person name="Freedman E."/>
            <person name="Gellesch M."/>
            <person name="Goldberg J."/>
            <person name="Griggs A."/>
            <person name="Gujja S."/>
            <person name="Heilman E."/>
            <person name="Heiman D."/>
            <person name="Hepburn T."/>
            <person name="Howarth C."/>
            <person name="Jen D."/>
            <person name="Larson L."/>
            <person name="Lewis B."/>
            <person name="Mehta T."/>
            <person name="Park D."/>
            <person name="Pearson M."/>
            <person name="Roberts A."/>
            <person name="Saif S."/>
            <person name="Shea T."/>
            <person name="Shenoy N."/>
            <person name="Sisk P."/>
            <person name="Stolte C."/>
            <person name="Sykes S."/>
            <person name="Thomson T."/>
            <person name="Walk T."/>
            <person name="White J."/>
            <person name="Yandava C."/>
            <person name="Izard J."/>
            <person name="Baranova O.V."/>
            <person name="Blanton J.M."/>
            <person name="Tanner A.C."/>
            <person name="Dewhirst F.E."/>
            <person name="Haas B."/>
            <person name="Nusbaum C."/>
            <person name="Birren B."/>
        </authorList>
    </citation>
    <scope>NUCLEOTIDE SEQUENCE [LARGE SCALE GENOMIC DNA]</scope>
    <source>
        <strain evidence="1">1-1 BBBD Race 1</strain>
    </source>
</reference>
<reference evidence="2" key="4">
    <citation type="submission" date="2025-05" db="UniProtKB">
        <authorList>
            <consortium name="EnsemblFungi"/>
        </authorList>
    </citation>
    <scope>IDENTIFICATION</scope>
    <source>
        <strain evidence="2">isolate 1-1 / race 1 (BBBD)</strain>
    </source>
</reference>
<evidence type="ECO:0000313" key="1">
    <source>
        <dbReference type="EMBL" id="OAV93348.1"/>
    </source>
</evidence>
<proteinExistence type="predicted"/>
<accession>A0A180GLJ1</accession>
<reference evidence="2 3" key="3">
    <citation type="journal article" date="2017" name="G3 (Bethesda)">
        <title>Comparative analysis highlights variable genome content of wheat rusts and divergence of the mating loci.</title>
        <authorList>
            <person name="Cuomo C.A."/>
            <person name="Bakkeren G."/>
            <person name="Khalil H.B."/>
            <person name="Panwar V."/>
            <person name="Joly D."/>
            <person name="Linning R."/>
            <person name="Sakthikumar S."/>
            <person name="Song X."/>
            <person name="Adiconis X."/>
            <person name="Fan L."/>
            <person name="Goldberg J.M."/>
            <person name="Levin J.Z."/>
            <person name="Young S."/>
            <person name="Zeng Q."/>
            <person name="Anikster Y."/>
            <person name="Bruce M."/>
            <person name="Wang M."/>
            <person name="Yin C."/>
            <person name="McCallum B."/>
            <person name="Szabo L.J."/>
            <person name="Hulbert S."/>
            <person name="Chen X."/>
            <person name="Fellers J.P."/>
        </authorList>
    </citation>
    <scope>NUCLEOTIDE SEQUENCE</scope>
    <source>
        <strain evidence="3">Isolate 1-1 / race 1 (BBBD)</strain>
        <strain evidence="2">isolate 1-1 / race 1 (BBBD)</strain>
    </source>
</reference>
<dbReference type="GO" id="GO:0006310">
    <property type="term" value="P:DNA recombination"/>
    <property type="evidence" value="ECO:0007669"/>
    <property type="project" value="InterPro"/>
</dbReference>
<keyword evidence="3" id="KW-1185">Reference proteome</keyword>
<reference evidence="1" key="2">
    <citation type="submission" date="2016-05" db="EMBL/GenBank/DDBJ databases">
        <title>Comparative analysis highlights variable genome content of wheat rusts and divergence of the mating loci.</title>
        <authorList>
            <person name="Cuomo C.A."/>
            <person name="Bakkeren G."/>
            <person name="Szabo L."/>
            <person name="Khalil H."/>
            <person name="Joly D."/>
            <person name="Goldberg J."/>
            <person name="Young S."/>
            <person name="Zeng Q."/>
            <person name="Fellers J."/>
        </authorList>
    </citation>
    <scope>NUCLEOTIDE SEQUENCE [LARGE SCALE GENOMIC DNA]</scope>
    <source>
        <strain evidence="1">1-1 BBBD Race 1</strain>
    </source>
</reference>
<protein>
    <recommendedName>
        <fullName evidence="4">Tyr recombinase domain-containing protein</fullName>
    </recommendedName>
</protein>
<sequence>MLCPIEAVTRRLIEAGGFKTSLFGYYKDGVRHHLTKAVVVSKIQSVLRRGGFDGYLGHSFRVGGASLRFAFKKRIEDICDVGRWKSSCYKLYIRDYSMEDLEEARKILRELKIVWKGQK</sequence>
<evidence type="ECO:0000313" key="3">
    <source>
        <dbReference type="Proteomes" id="UP000005240"/>
    </source>
</evidence>
<dbReference type="GO" id="GO:0015074">
    <property type="term" value="P:DNA integration"/>
    <property type="evidence" value="ECO:0007669"/>
    <property type="project" value="InterPro"/>
</dbReference>
<name>A0A180GLJ1_PUCT1</name>
<dbReference type="EnsemblFungi" id="PTTG_27374-t43_1">
    <property type="protein sequence ID" value="PTTG_27374-t43_1-p1"/>
    <property type="gene ID" value="PTTG_27374"/>
</dbReference>
<evidence type="ECO:0008006" key="4">
    <source>
        <dbReference type="Google" id="ProtNLM"/>
    </source>
</evidence>
<dbReference type="VEuPathDB" id="FungiDB:PTTG_27374"/>
<dbReference type="GO" id="GO:0003677">
    <property type="term" value="F:DNA binding"/>
    <property type="evidence" value="ECO:0007669"/>
    <property type="project" value="InterPro"/>
</dbReference>
<dbReference type="EMBL" id="ADAS02000052">
    <property type="protein sequence ID" value="OAV93348.1"/>
    <property type="molecule type" value="Genomic_DNA"/>
</dbReference>
<dbReference type="PANTHER" id="PTHR34605:SF3">
    <property type="entry name" value="P CELL-TYPE AGGLUTINATION PROTEIN MAP4-LIKE-RELATED"/>
    <property type="match status" value="1"/>
</dbReference>
<gene>
    <name evidence="1" type="ORF">PTTG_27374</name>
</gene>
<dbReference type="Proteomes" id="UP000005240">
    <property type="component" value="Unassembled WGS sequence"/>
</dbReference>
<dbReference type="InterPro" id="IPR052925">
    <property type="entry name" value="Phage_Integrase-like_Recomb"/>
</dbReference>
<dbReference type="OrthoDB" id="2506750at2759"/>
<dbReference type="AlphaFoldDB" id="A0A180GLJ1"/>